<protein>
    <submittedName>
        <fullName evidence="1">Uncharacterized protein</fullName>
    </submittedName>
</protein>
<reference evidence="1" key="1">
    <citation type="submission" date="2016-03" db="EMBL/GenBank/DDBJ databases">
        <title>Mechanisms controlling the formation of the plant cell surface in tip-growing cells are functionally conserved among land plants.</title>
        <authorList>
            <person name="Honkanen S."/>
            <person name="Jones V.A."/>
            <person name="Morieri G."/>
            <person name="Champion C."/>
            <person name="Hetherington A.J."/>
            <person name="Kelly S."/>
            <person name="Saint-Marcoux D."/>
            <person name="Proust H."/>
            <person name="Prescott H."/>
            <person name="Dolan L."/>
        </authorList>
    </citation>
    <scope>NUCLEOTIDE SEQUENCE [LARGE SCALE GENOMIC DNA]</scope>
    <source>
        <tissue evidence="1">Whole gametophyte</tissue>
    </source>
</reference>
<sequence>MPGKRSWRALDMEEYFQQFLGSRVTNIDKPNDRWSSRFVLHLTKNGVNSALTVVGGSFRATTPRLEEVVPDESTNASVVLRGSNCEGEGILIQDLEVKNVNGFINEKIFYWSALVRITLSAGSKMYKIGDLKNDVAVGLWPFPLPFKTGHLSVHMQFMRDYLNLLEGLQVSAIEYQVPGQLIIRVLRSSGEMMSEELLVLYISESRICASIDVEDSYVDLPNLTNYLINACVTGELYFEGIKTANLQGSRGPCPGQQICLCNPLPQTWTASVEIVLKWRNCRIKMADLWHYEEKATYTQLLLRLITAVCLKSGMILRQAVTRFYFIDEDSRY</sequence>
<name>A0A176WJZ3_MARPO</name>
<gene>
    <name evidence="1" type="ORF">AXG93_1467s1320</name>
</gene>
<evidence type="ECO:0000313" key="2">
    <source>
        <dbReference type="Proteomes" id="UP000077202"/>
    </source>
</evidence>
<accession>A0A176WJZ3</accession>
<dbReference type="AlphaFoldDB" id="A0A176WJZ3"/>
<proteinExistence type="predicted"/>
<dbReference type="EMBL" id="LVLJ01000640">
    <property type="protein sequence ID" value="OAE33530.1"/>
    <property type="molecule type" value="Genomic_DNA"/>
</dbReference>
<organism evidence="1 2">
    <name type="scientific">Marchantia polymorpha subsp. ruderalis</name>
    <dbReference type="NCBI Taxonomy" id="1480154"/>
    <lineage>
        <taxon>Eukaryota</taxon>
        <taxon>Viridiplantae</taxon>
        <taxon>Streptophyta</taxon>
        <taxon>Embryophyta</taxon>
        <taxon>Marchantiophyta</taxon>
        <taxon>Marchantiopsida</taxon>
        <taxon>Marchantiidae</taxon>
        <taxon>Marchantiales</taxon>
        <taxon>Marchantiaceae</taxon>
        <taxon>Marchantia</taxon>
    </lineage>
</organism>
<comment type="caution">
    <text evidence="1">The sequence shown here is derived from an EMBL/GenBank/DDBJ whole genome shotgun (WGS) entry which is preliminary data.</text>
</comment>
<evidence type="ECO:0000313" key="1">
    <source>
        <dbReference type="EMBL" id="OAE33530.1"/>
    </source>
</evidence>
<keyword evidence="2" id="KW-1185">Reference proteome</keyword>
<dbReference type="Proteomes" id="UP000077202">
    <property type="component" value="Unassembled WGS sequence"/>
</dbReference>